<keyword evidence="1" id="KW-0472">Membrane</keyword>
<accession>A0A2V3W6N7</accession>
<feature type="transmembrane region" description="Helical" evidence="1">
    <location>
        <begin position="7"/>
        <end position="26"/>
    </location>
</feature>
<reference evidence="2 3" key="1">
    <citation type="submission" date="2018-05" db="EMBL/GenBank/DDBJ databases">
        <title>Genomic Encyclopedia of Type Strains, Phase IV (KMG-IV): sequencing the most valuable type-strain genomes for metagenomic binning, comparative biology and taxonomic classification.</title>
        <authorList>
            <person name="Goeker M."/>
        </authorList>
    </citation>
    <scope>NUCLEOTIDE SEQUENCE [LARGE SCALE GENOMIC DNA]</scope>
    <source>
        <strain evidence="2 3">DSM 28556</strain>
    </source>
</reference>
<evidence type="ECO:0000256" key="1">
    <source>
        <dbReference type="SAM" id="Phobius"/>
    </source>
</evidence>
<keyword evidence="1" id="KW-1133">Transmembrane helix</keyword>
<dbReference type="InterPro" id="IPR035211">
    <property type="entry name" value="DUF5325"/>
</dbReference>
<dbReference type="EMBL" id="QJJQ01000002">
    <property type="protein sequence ID" value="PXW89246.1"/>
    <property type="molecule type" value="Genomic_DNA"/>
</dbReference>
<organism evidence="2 3">
    <name type="scientific">Pseudogracilibacillus auburnensis</name>
    <dbReference type="NCBI Taxonomy" id="1494959"/>
    <lineage>
        <taxon>Bacteria</taxon>
        <taxon>Bacillati</taxon>
        <taxon>Bacillota</taxon>
        <taxon>Bacilli</taxon>
        <taxon>Bacillales</taxon>
        <taxon>Bacillaceae</taxon>
        <taxon>Pseudogracilibacillus</taxon>
    </lineage>
</organism>
<keyword evidence="3" id="KW-1185">Reference proteome</keyword>
<evidence type="ECO:0000313" key="3">
    <source>
        <dbReference type="Proteomes" id="UP000247978"/>
    </source>
</evidence>
<comment type="caution">
    <text evidence="2">The sequence shown here is derived from an EMBL/GenBank/DDBJ whole genome shotgun (WGS) entry which is preliminary data.</text>
</comment>
<evidence type="ECO:0000313" key="2">
    <source>
        <dbReference type="EMBL" id="PXW89246.1"/>
    </source>
</evidence>
<sequence>MKNINYPMLFLAMLVVSMFCLVGVAIFYQNVFLVILFLLLGFALMGYGIKLKRKSDN</sequence>
<feature type="transmembrane region" description="Helical" evidence="1">
    <location>
        <begin position="32"/>
        <end position="49"/>
    </location>
</feature>
<dbReference type="Pfam" id="PF17259">
    <property type="entry name" value="DUF5325"/>
    <property type="match status" value="1"/>
</dbReference>
<gene>
    <name evidence="2" type="ORF">DFR56_10222</name>
</gene>
<protein>
    <submittedName>
        <fullName evidence="2">Uncharacterized protein</fullName>
    </submittedName>
</protein>
<dbReference type="Proteomes" id="UP000247978">
    <property type="component" value="Unassembled WGS sequence"/>
</dbReference>
<keyword evidence="1" id="KW-0812">Transmembrane</keyword>
<proteinExistence type="predicted"/>
<name>A0A2V3W6N7_9BACI</name>
<dbReference type="OrthoDB" id="2679959at2"/>
<dbReference type="AlphaFoldDB" id="A0A2V3W6N7"/>
<dbReference type="RefSeq" id="WP_158525479.1">
    <property type="nucleotide sequence ID" value="NZ_JBHUHB010000001.1"/>
</dbReference>